<gene>
    <name evidence="4" type="ORF">METZ01_LOCUS38034</name>
</gene>
<dbReference type="PROSITE" id="PS50305">
    <property type="entry name" value="SIRTUIN"/>
    <property type="match status" value="1"/>
</dbReference>
<dbReference type="InterPro" id="IPR050134">
    <property type="entry name" value="NAD-dep_sirtuin_deacylases"/>
</dbReference>
<sequence length="239" mass="27324">MIVPIDVSDFHQIVFFTGAGMSAESGVPTYRGKGGIWHKYNWEEYACQTAFEQNPQGVLDFHELRRIEALKCAPHNGHRIMTDLQKYHNHIWIVTQNIDGMHQRAGSQNIIELHGSLWRMRCDQEGEIIEDLQQSEYRSRKCSCGAWLRPDIIWFQDMLNEQVVSAANEVISSCDLFVSIGTSGVVWPAAGYPKMAKENGAYCIEINPEATELTYYFDRTVRQSASTGLWELFNLKVQT</sequence>
<organism evidence="4">
    <name type="scientific">marine metagenome</name>
    <dbReference type="NCBI Taxonomy" id="408172"/>
    <lineage>
        <taxon>unclassified sequences</taxon>
        <taxon>metagenomes</taxon>
        <taxon>ecological metagenomes</taxon>
    </lineage>
</organism>
<dbReference type="InterPro" id="IPR003000">
    <property type="entry name" value="Sirtuin"/>
</dbReference>
<feature type="domain" description="Deacetylase sirtuin-type" evidence="3">
    <location>
        <begin position="1"/>
        <end position="239"/>
    </location>
</feature>
<dbReference type="SUPFAM" id="SSF52467">
    <property type="entry name" value="DHS-like NAD/FAD-binding domain"/>
    <property type="match status" value="1"/>
</dbReference>
<dbReference type="PANTHER" id="PTHR11085">
    <property type="entry name" value="NAD-DEPENDENT PROTEIN DEACYLASE SIRTUIN-5, MITOCHONDRIAL-RELATED"/>
    <property type="match status" value="1"/>
</dbReference>
<dbReference type="GO" id="GO:0070403">
    <property type="term" value="F:NAD+ binding"/>
    <property type="evidence" value="ECO:0007669"/>
    <property type="project" value="InterPro"/>
</dbReference>
<name>A0A381R126_9ZZZZ</name>
<protein>
    <recommendedName>
        <fullName evidence="3">Deacetylase sirtuin-type domain-containing protein</fullName>
    </recommendedName>
</protein>
<evidence type="ECO:0000313" key="4">
    <source>
        <dbReference type="EMBL" id="SUZ85180.1"/>
    </source>
</evidence>
<evidence type="ECO:0000259" key="3">
    <source>
        <dbReference type="PROSITE" id="PS50305"/>
    </source>
</evidence>
<dbReference type="InterPro" id="IPR026591">
    <property type="entry name" value="Sirtuin_cat_small_dom_sf"/>
</dbReference>
<dbReference type="AlphaFoldDB" id="A0A381R126"/>
<reference evidence="4" key="1">
    <citation type="submission" date="2018-05" db="EMBL/GenBank/DDBJ databases">
        <authorList>
            <person name="Lanie J.A."/>
            <person name="Ng W.-L."/>
            <person name="Kazmierczak K.M."/>
            <person name="Andrzejewski T.M."/>
            <person name="Davidsen T.M."/>
            <person name="Wayne K.J."/>
            <person name="Tettelin H."/>
            <person name="Glass J.I."/>
            <person name="Rusch D."/>
            <person name="Podicherti R."/>
            <person name="Tsui H.-C.T."/>
            <person name="Winkler M.E."/>
        </authorList>
    </citation>
    <scope>NUCLEOTIDE SEQUENCE</scope>
</reference>
<dbReference type="Gene3D" id="3.30.1600.10">
    <property type="entry name" value="SIR2/SIRT2 'Small Domain"/>
    <property type="match status" value="1"/>
</dbReference>
<keyword evidence="1" id="KW-0808">Transferase</keyword>
<dbReference type="Gene3D" id="3.40.50.1220">
    <property type="entry name" value="TPP-binding domain"/>
    <property type="match status" value="1"/>
</dbReference>
<accession>A0A381R126</accession>
<dbReference type="Pfam" id="PF02146">
    <property type="entry name" value="SIR2"/>
    <property type="match status" value="1"/>
</dbReference>
<dbReference type="PANTHER" id="PTHR11085:SF4">
    <property type="entry name" value="NAD-DEPENDENT PROTEIN DEACYLASE"/>
    <property type="match status" value="1"/>
</dbReference>
<keyword evidence="2" id="KW-0520">NAD</keyword>
<evidence type="ECO:0000256" key="2">
    <source>
        <dbReference type="ARBA" id="ARBA00023027"/>
    </source>
</evidence>
<dbReference type="NCBIfam" id="NF001753">
    <property type="entry name" value="PRK00481.1-3"/>
    <property type="match status" value="1"/>
</dbReference>
<evidence type="ECO:0000256" key="1">
    <source>
        <dbReference type="ARBA" id="ARBA00022679"/>
    </source>
</evidence>
<dbReference type="InterPro" id="IPR026590">
    <property type="entry name" value="Ssirtuin_cat_dom"/>
</dbReference>
<dbReference type="InterPro" id="IPR029035">
    <property type="entry name" value="DHS-like_NAD/FAD-binding_dom"/>
</dbReference>
<dbReference type="GO" id="GO:0017136">
    <property type="term" value="F:histone deacetylase activity, NAD-dependent"/>
    <property type="evidence" value="ECO:0007669"/>
    <property type="project" value="TreeGrafter"/>
</dbReference>
<proteinExistence type="predicted"/>
<dbReference type="EMBL" id="UINC01001624">
    <property type="protein sequence ID" value="SUZ85180.1"/>
    <property type="molecule type" value="Genomic_DNA"/>
</dbReference>